<evidence type="ECO:0000313" key="1">
    <source>
        <dbReference type="EMBL" id="RNA18258.1"/>
    </source>
</evidence>
<proteinExistence type="predicted"/>
<sequence>MNIVFLYERMVCNLGGLVLKKNILASIKYLIDRISIKLFLKFARSGFISKNLYSLGLSNANTFAIYQNFHRHHVI</sequence>
<dbReference type="Proteomes" id="UP000276133">
    <property type="component" value="Unassembled WGS sequence"/>
</dbReference>
<comment type="caution">
    <text evidence="1">The sequence shown here is derived from an EMBL/GenBank/DDBJ whole genome shotgun (WGS) entry which is preliminary data.</text>
</comment>
<dbReference type="AlphaFoldDB" id="A0A3M7R4V5"/>
<organism evidence="1 2">
    <name type="scientific">Brachionus plicatilis</name>
    <name type="common">Marine rotifer</name>
    <name type="synonym">Brachionus muelleri</name>
    <dbReference type="NCBI Taxonomy" id="10195"/>
    <lineage>
        <taxon>Eukaryota</taxon>
        <taxon>Metazoa</taxon>
        <taxon>Spiralia</taxon>
        <taxon>Gnathifera</taxon>
        <taxon>Rotifera</taxon>
        <taxon>Eurotatoria</taxon>
        <taxon>Monogononta</taxon>
        <taxon>Pseudotrocha</taxon>
        <taxon>Ploima</taxon>
        <taxon>Brachionidae</taxon>
        <taxon>Brachionus</taxon>
    </lineage>
</organism>
<gene>
    <name evidence="1" type="ORF">BpHYR1_016043</name>
</gene>
<dbReference type="EMBL" id="REGN01004273">
    <property type="protein sequence ID" value="RNA18258.1"/>
    <property type="molecule type" value="Genomic_DNA"/>
</dbReference>
<accession>A0A3M7R4V5</accession>
<protein>
    <submittedName>
        <fullName evidence="1">Uncharacterized protein</fullName>
    </submittedName>
</protein>
<keyword evidence="2" id="KW-1185">Reference proteome</keyword>
<reference evidence="1 2" key="1">
    <citation type="journal article" date="2018" name="Sci. Rep.">
        <title>Genomic signatures of local adaptation to the degree of environmental predictability in rotifers.</title>
        <authorList>
            <person name="Franch-Gras L."/>
            <person name="Hahn C."/>
            <person name="Garcia-Roger E.M."/>
            <person name="Carmona M.J."/>
            <person name="Serra M."/>
            <person name="Gomez A."/>
        </authorList>
    </citation>
    <scope>NUCLEOTIDE SEQUENCE [LARGE SCALE GENOMIC DNA]</scope>
    <source>
        <strain evidence="1">HYR1</strain>
    </source>
</reference>
<evidence type="ECO:0000313" key="2">
    <source>
        <dbReference type="Proteomes" id="UP000276133"/>
    </source>
</evidence>
<name>A0A3M7R4V5_BRAPC</name>